<dbReference type="Gene3D" id="3.40.30.10">
    <property type="entry name" value="Glutaredoxin"/>
    <property type="match status" value="2"/>
</dbReference>
<sequence>MTKTNQTNTIKTRIGTKTEPGFWVQSMPIYIGVMLLIVGLLAGFGLRAAFFEAPVITNPDQNNDTNQTNSIEVKVFTDQTCAICNETTSFELLLQKRGVAYTRTSIDISNPQNRATFDSLDANTVPTVSVNAADLKKKDAALEATLSRQFKTKNGQLIMEEIELYAVTKPDYPIPVKFVQNPSPAACVTAQTPLVWEFGDFLCPECYDTLPQVVQLESDFNNQIQYDFKHMIYFGQDTDSERVANSAECARDQNKFTQYKKTIFEQFFGLNFPSWDPARQLVAATQAQIPDQNQFKTCIDSNQHFDKVNRTNGTDITIARQFKVAMVPAFLIDCQYLVLRPANIANTLCGLHPALAACDNQ</sequence>
<keyword evidence="2" id="KW-0812">Transmembrane</keyword>
<evidence type="ECO:0000259" key="3">
    <source>
        <dbReference type="Pfam" id="PF13462"/>
    </source>
</evidence>
<comment type="similarity">
    <text evidence="1">Belongs to the glutaredoxin family.</text>
</comment>
<feature type="transmembrane region" description="Helical" evidence="2">
    <location>
        <begin position="29"/>
        <end position="50"/>
    </location>
</feature>
<dbReference type="SUPFAM" id="SSF52833">
    <property type="entry name" value="Thioredoxin-like"/>
    <property type="match status" value="1"/>
</dbReference>
<protein>
    <submittedName>
        <fullName evidence="4">Thioredoxin domain-containing protein</fullName>
    </submittedName>
</protein>
<dbReference type="CDD" id="cd02972">
    <property type="entry name" value="DsbA_family"/>
    <property type="match status" value="1"/>
</dbReference>
<comment type="caution">
    <text evidence="4">The sequence shown here is derived from an EMBL/GenBank/DDBJ whole genome shotgun (WGS) entry which is preliminary data.</text>
</comment>
<evidence type="ECO:0000313" key="5">
    <source>
        <dbReference type="Proteomes" id="UP000675968"/>
    </source>
</evidence>
<reference evidence="4" key="1">
    <citation type="submission" date="2021-03" db="EMBL/GenBank/DDBJ databases">
        <authorList>
            <person name="Jaffe A."/>
        </authorList>
    </citation>
    <scope>NUCLEOTIDE SEQUENCE</scope>
    <source>
        <strain evidence="4">RIFCSPLOWO2_01_FULL_AR10_48_17</strain>
    </source>
</reference>
<dbReference type="EMBL" id="JAGVWC010000010">
    <property type="protein sequence ID" value="MBS3061530.1"/>
    <property type="molecule type" value="Genomic_DNA"/>
</dbReference>
<evidence type="ECO:0000256" key="2">
    <source>
        <dbReference type="SAM" id="Phobius"/>
    </source>
</evidence>
<dbReference type="Pfam" id="PF13462">
    <property type="entry name" value="Thioredoxin_4"/>
    <property type="match status" value="1"/>
</dbReference>
<keyword evidence="2" id="KW-0472">Membrane</keyword>
<feature type="domain" description="Thioredoxin-like fold" evidence="3">
    <location>
        <begin position="195"/>
        <end position="333"/>
    </location>
</feature>
<proteinExistence type="inferred from homology"/>
<organism evidence="4 5">
    <name type="scientific">Candidatus Iainarchaeum sp</name>
    <dbReference type="NCBI Taxonomy" id="3101447"/>
    <lineage>
        <taxon>Archaea</taxon>
        <taxon>Candidatus Iainarchaeota</taxon>
        <taxon>Candidatus Iainarchaeia</taxon>
        <taxon>Candidatus Iainarchaeales</taxon>
        <taxon>Candidatus Iainarchaeaceae</taxon>
        <taxon>Candidatus Iainarchaeum</taxon>
    </lineage>
</organism>
<reference evidence="4" key="2">
    <citation type="submission" date="2021-05" db="EMBL/GenBank/DDBJ databases">
        <title>Protein family content uncovers lineage relationships and bacterial pathway maintenance mechanisms in DPANN archaea.</title>
        <authorList>
            <person name="Castelle C.J."/>
            <person name="Meheust R."/>
            <person name="Jaffe A.L."/>
            <person name="Seitz K."/>
            <person name="Gong X."/>
            <person name="Baker B.J."/>
            <person name="Banfield J.F."/>
        </authorList>
    </citation>
    <scope>NUCLEOTIDE SEQUENCE</scope>
    <source>
        <strain evidence="4">RIFCSPLOWO2_01_FULL_AR10_48_17</strain>
    </source>
</reference>
<dbReference type="Proteomes" id="UP000675968">
    <property type="component" value="Unassembled WGS sequence"/>
</dbReference>
<keyword evidence="2" id="KW-1133">Transmembrane helix</keyword>
<dbReference type="InterPro" id="IPR036249">
    <property type="entry name" value="Thioredoxin-like_sf"/>
</dbReference>
<dbReference type="InterPro" id="IPR012336">
    <property type="entry name" value="Thioredoxin-like_fold"/>
</dbReference>
<accession>A0A8T4L9Y7</accession>
<gene>
    <name evidence="4" type="ORF">J4215_03025</name>
</gene>
<evidence type="ECO:0000256" key="1">
    <source>
        <dbReference type="ARBA" id="ARBA00007787"/>
    </source>
</evidence>
<evidence type="ECO:0000313" key="4">
    <source>
        <dbReference type="EMBL" id="MBS3061530.1"/>
    </source>
</evidence>
<dbReference type="AlphaFoldDB" id="A0A8T4L9Y7"/>
<name>A0A8T4L9Y7_9ARCH</name>